<dbReference type="EMBL" id="JARKIB010000010">
    <property type="protein sequence ID" value="KAJ7775316.1"/>
    <property type="molecule type" value="Genomic_DNA"/>
</dbReference>
<organism evidence="1 2">
    <name type="scientific">Mycena metata</name>
    <dbReference type="NCBI Taxonomy" id="1033252"/>
    <lineage>
        <taxon>Eukaryota</taxon>
        <taxon>Fungi</taxon>
        <taxon>Dikarya</taxon>
        <taxon>Basidiomycota</taxon>
        <taxon>Agaricomycotina</taxon>
        <taxon>Agaricomycetes</taxon>
        <taxon>Agaricomycetidae</taxon>
        <taxon>Agaricales</taxon>
        <taxon>Marasmiineae</taxon>
        <taxon>Mycenaceae</taxon>
        <taxon>Mycena</taxon>
    </lineage>
</organism>
<accession>A0AAD7K1T5</accession>
<evidence type="ECO:0000313" key="1">
    <source>
        <dbReference type="EMBL" id="KAJ7775316.1"/>
    </source>
</evidence>
<dbReference type="AlphaFoldDB" id="A0AAD7K1T5"/>
<dbReference type="Proteomes" id="UP001215598">
    <property type="component" value="Unassembled WGS sequence"/>
</dbReference>
<evidence type="ECO:0000313" key="2">
    <source>
        <dbReference type="Proteomes" id="UP001215598"/>
    </source>
</evidence>
<name>A0AAD7K1T5_9AGAR</name>
<proteinExistence type="predicted"/>
<gene>
    <name evidence="1" type="ORF">B0H16DRAFT_1449945</name>
</gene>
<keyword evidence="2" id="KW-1185">Reference proteome</keyword>
<protein>
    <submittedName>
        <fullName evidence="1">Uncharacterized protein</fullName>
    </submittedName>
</protein>
<comment type="caution">
    <text evidence="1">The sequence shown here is derived from an EMBL/GenBank/DDBJ whole genome shotgun (WGS) entry which is preliminary data.</text>
</comment>
<reference evidence="1" key="1">
    <citation type="submission" date="2023-03" db="EMBL/GenBank/DDBJ databases">
        <title>Massive genome expansion in bonnet fungi (Mycena s.s.) driven by repeated elements and novel gene families across ecological guilds.</title>
        <authorList>
            <consortium name="Lawrence Berkeley National Laboratory"/>
            <person name="Harder C.B."/>
            <person name="Miyauchi S."/>
            <person name="Viragh M."/>
            <person name="Kuo A."/>
            <person name="Thoen E."/>
            <person name="Andreopoulos B."/>
            <person name="Lu D."/>
            <person name="Skrede I."/>
            <person name="Drula E."/>
            <person name="Henrissat B."/>
            <person name="Morin E."/>
            <person name="Kohler A."/>
            <person name="Barry K."/>
            <person name="LaButti K."/>
            <person name="Morin E."/>
            <person name="Salamov A."/>
            <person name="Lipzen A."/>
            <person name="Mereny Z."/>
            <person name="Hegedus B."/>
            <person name="Baldrian P."/>
            <person name="Stursova M."/>
            <person name="Weitz H."/>
            <person name="Taylor A."/>
            <person name="Grigoriev I.V."/>
            <person name="Nagy L.G."/>
            <person name="Martin F."/>
            <person name="Kauserud H."/>
        </authorList>
    </citation>
    <scope>NUCLEOTIDE SEQUENCE</scope>
    <source>
        <strain evidence="1">CBHHK182m</strain>
    </source>
</reference>
<sequence>MASGLLKLKLVLIYLEGIYLDFTTWARLVARTRKTTDDNKYTNAADGKDAADPWDSRYTHGAGCSYLPPHTLDLNADIFTRLGTRRAPLSYSRTAGPSSFYLFYFVCEPERRICSAWRRTACAYGVTELAMAARRHSPSPANLHHTAMRDHFFPGVDVFERGCIWTAAASYTWGNAAPHVKTGGTLASGAGKMRWMNGTAGNNVDACENLWGCAIEYFQLPLGTLIGTPAVNMFLSHRTFRGLGVLAA</sequence>